<dbReference type="PANTHER" id="PTHR24379">
    <property type="entry name" value="KRAB AND ZINC FINGER DOMAIN-CONTAINING"/>
    <property type="match status" value="1"/>
</dbReference>
<feature type="domain" description="C2H2-type" evidence="9">
    <location>
        <begin position="105"/>
        <end position="132"/>
    </location>
</feature>
<keyword evidence="4" id="KW-0862">Zinc</keyword>
<feature type="domain" description="C2H2-type" evidence="9">
    <location>
        <begin position="77"/>
        <end position="104"/>
    </location>
</feature>
<dbReference type="PROSITE" id="PS00028">
    <property type="entry name" value="ZINC_FINGER_C2H2_1"/>
    <property type="match status" value="11"/>
</dbReference>
<feature type="domain" description="C2H2-type" evidence="9">
    <location>
        <begin position="722"/>
        <end position="744"/>
    </location>
</feature>
<keyword evidence="2" id="KW-0677">Repeat</keyword>
<feature type="domain" description="C2H2-type" evidence="9">
    <location>
        <begin position="417"/>
        <end position="445"/>
    </location>
</feature>
<name>A0A0V0XWU3_TRIPS</name>
<dbReference type="Gene3D" id="3.30.160.60">
    <property type="entry name" value="Classic Zinc Finger"/>
    <property type="match status" value="5"/>
</dbReference>
<evidence type="ECO:0000256" key="6">
    <source>
        <dbReference type="ARBA" id="ARBA00023163"/>
    </source>
</evidence>
<evidence type="ECO:0000256" key="7">
    <source>
        <dbReference type="PROSITE-ProRule" id="PRU00042"/>
    </source>
</evidence>
<dbReference type="EMBL" id="JYDU01000110">
    <property type="protein sequence ID" value="KRX92470.1"/>
    <property type="molecule type" value="Genomic_DNA"/>
</dbReference>
<evidence type="ECO:0000256" key="4">
    <source>
        <dbReference type="ARBA" id="ARBA00022833"/>
    </source>
</evidence>
<evidence type="ECO:0000313" key="11">
    <source>
        <dbReference type="Proteomes" id="UP000054815"/>
    </source>
</evidence>
<feature type="domain" description="C2H2-type" evidence="9">
    <location>
        <begin position="133"/>
        <end position="160"/>
    </location>
</feature>
<feature type="domain" description="C2H2-type" evidence="9">
    <location>
        <begin position="694"/>
        <end position="721"/>
    </location>
</feature>
<dbReference type="SUPFAM" id="SSF57667">
    <property type="entry name" value="beta-beta-alpha zinc fingers"/>
    <property type="match status" value="4"/>
</dbReference>
<dbReference type="SMART" id="SM00355">
    <property type="entry name" value="ZnF_C2H2"/>
    <property type="match status" value="14"/>
</dbReference>
<feature type="domain" description="C2H2-type" evidence="9">
    <location>
        <begin position="491"/>
        <end position="520"/>
    </location>
</feature>
<dbReference type="FunFam" id="3.30.160.60:FF:000736">
    <property type="entry name" value="Zinc finger protein 423"/>
    <property type="match status" value="1"/>
</dbReference>
<dbReference type="GO" id="GO:0008270">
    <property type="term" value="F:zinc ion binding"/>
    <property type="evidence" value="ECO:0007669"/>
    <property type="project" value="UniProtKB-KW"/>
</dbReference>
<dbReference type="PANTHER" id="PTHR24379:SF121">
    <property type="entry name" value="C2H2-TYPE DOMAIN-CONTAINING PROTEIN"/>
    <property type="match status" value="1"/>
</dbReference>
<dbReference type="Pfam" id="PF12874">
    <property type="entry name" value="zf-met"/>
    <property type="match status" value="1"/>
</dbReference>
<keyword evidence="6" id="KW-0804">Transcription</keyword>
<feature type="domain" description="C2H2-type" evidence="9">
    <location>
        <begin position="387"/>
        <end position="415"/>
    </location>
</feature>
<feature type="compositionally biased region" description="Low complexity" evidence="8">
    <location>
        <begin position="784"/>
        <end position="793"/>
    </location>
</feature>
<evidence type="ECO:0000313" key="10">
    <source>
        <dbReference type="EMBL" id="KRX92470.1"/>
    </source>
</evidence>
<organism evidence="10 11">
    <name type="scientific">Trichinella pseudospiralis</name>
    <name type="common">Parasitic roundworm</name>
    <dbReference type="NCBI Taxonomy" id="6337"/>
    <lineage>
        <taxon>Eukaryota</taxon>
        <taxon>Metazoa</taxon>
        <taxon>Ecdysozoa</taxon>
        <taxon>Nematoda</taxon>
        <taxon>Enoplea</taxon>
        <taxon>Dorylaimia</taxon>
        <taxon>Trichinellida</taxon>
        <taxon>Trichinellidae</taxon>
        <taxon>Trichinella</taxon>
    </lineage>
</organism>
<dbReference type="PROSITE" id="PS50157">
    <property type="entry name" value="ZINC_FINGER_C2H2_2"/>
    <property type="match status" value="9"/>
</dbReference>
<feature type="compositionally biased region" description="Polar residues" evidence="8">
    <location>
        <begin position="800"/>
        <end position="812"/>
    </location>
</feature>
<keyword evidence="5" id="KW-0805">Transcription regulation</keyword>
<gene>
    <name evidence="10" type="primary">znf521</name>
    <name evidence="10" type="ORF">T4E_1836</name>
</gene>
<evidence type="ECO:0000256" key="2">
    <source>
        <dbReference type="ARBA" id="ARBA00022737"/>
    </source>
</evidence>
<evidence type="ECO:0000256" key="1">
    <source>
        <dbReference type="ARBA" id="ARBA00022723"/>
    </source>
</evidence>
<dbReference type="InterPro" id="IPR036236">
    <property type="entry name" value="Znf_C2H2_sf"/>
</dbReference>
<feature type="domain" description="C2H2-type" evidence="9">
    <location>
        <begin position="162"/>
        <end position="190"/>
    </location>
</feature>
<dbReference type="STRING" id="6337.A0A0V0XWU3"/>
<evidence type="ECO:0000256" key="8">
    <source>
        <dbReference type="SAM" id="MobiDB-lite"/>
    </source>
</evidence>
<evidence type="ECO:0000259" key="9">
    <source>
        <dbReference type="PROSITE" id="PS50157"/>
    </source>
</evidence>
<proteinExistence type="predicted"/>
<evidence type="ECO:0000256" key="3">
    <source>
        <dbReference type="ARBA" id="ARBA00022771"/>
    </source>
</evidence>
<keyword evidence="3 7" id="KW-0863">Zinc-finger</keyword>
<sequence length="812" mass="88801">MVLPKWVIKRLLCVKGGMGFRSCLLEVDEAVEMPLQMPIVLTDAAPSPTSSGVTLRKKVTSSSENLNIQKNGGGGMFACTYCSRSFATAGILKNHEQEHAEMMPYRCDICGKGFKHKRSQNRHHKLHSGQRKYKCTMCDSRFFRSDHLKLHMKTHEVSKYAFVCVLCQRGFNSNSALESHLQVYHSNESPAQDAIQPDVEEKVESLSPAIQVKEEEENEEGQETTLTSMTTNVEDSSQLCCGVRSVGVASSEALLAHAESAAHGLGVATGGSDLSPSVSNTERAGSVSTTAGGQYACCVLCSLSFDSSEAFEAHFEAAHHGGSGGATALSDRALLSQFNDLAATLPSLSAGATDSWPSSSTAAAYSCGFCGCLLYTSRCMCIRDSAYRCSLCGSLFESRADMQRHLVAAHVDEQIRHRCRACGAAFDSGDQFLAHVRLAHTFNSSSSSSGNNNNNNNNCSPSPPELHYYCTVCCLAFDSEAEYRAHSHAAFQCSLLCSKSFSGQHPYEQHINNEHGLQASASDEEPQQLDNGPSSLANNNKCNICDKKCSSLVELAQHKLQHCKVVHSETCAVCRAPIGSVEQFFIHVRMHNSNTAGGVAPACIICKQSLLSTVEMHTHAKFHLRLDNASHNHWPRQQHMLSSKAEAQVQQAHVANDGLHHRCTLCQKVVSYTHLQTLDRRTWHSHVHMGSRIHQCSKCQREFPTAAKMRNHQRQHSGDKPFPCEVCGRFFSRKDNLKVHMKTHFKYSALSSLNDLPTMVSPMSRCLYNTSIGQPATSVVELQNSSTSATNATGSDDESTSAVSLRPQQLIA</sequence>
<comment type="caution">
    <text evidence="10">The sequence shown here is derived from an EMBL/GenBank/DDBJ whole genome shotgun (WGS) entry which is preliminary data.</text>
</comment>
<dbReference type="AlphaFoldDB" id="A0A0V0XWU3"/>
<dbReference type="InterPro" id="IPR013087">
    <property type="entry name" value="Znf_C2H2_type"/>
</dbReference>
<dbReference type="Proteomes" id="UP000054815">
    <property type="component" value="Unassembled WGS sequence"/>
</dbReference>
<feature type="region of interest" description="Disordered" evidence="8">
    <location>
        <begin position="188"/>
        <end position="227"/>
    </location>
</feature>
<dbReference type="FunFam" id="3.30.160.60:FF:000032">
    <property type="entry name" value="Krueppel-like factor 4"/>
    <property type="match status" value="1"/>
</dbReference>
<feature type="region of interest" description="Disordered" evidence="8">
    <location>
        <begin position="783"/>
        <end position="812"/>
    </location>
</feature>
<dbReference type="Pfam" id="PF00096">
    <property type="entry name" value="zf-C2H2"/>
    <property type="match status" value="3"/>
</dbReference>
<protein>
    <submittedName>
        <fullName evidence="10">Zinc finger protein</fullName>
    </submittedName>
</protein>
<evidence type="ECO:0000256" key="5">
    <source>
        <dbReference type="ARBA" id="ARBA00023015"/>
    </source>
</evidence>
<keyword evidence="1" id="KW-0479">Metal-binding</keyword>
<accession>A0A0V0XWU3</accession>
<reference evidence="10 11" key="1">
    <citation type="submission" date="2015-01" db="EMBL/GenBank/DDBJ databases">
        <title>Evolution of Trichinella species and genotypes.</title>
        <authorList>
            <person name="Korhonen P.K."/>
            <person name="Edoardo P."/>
            <person name="Giuseppe L.R."/>
            <person name="Gasser R.B."/>
        </authorList>
    </citation>
    <scope>NUCLEOTIDE SEQUENCE [LARGE SCALE GENOMIC DNA]</scope>
    <source>
        <strain evidence="10">ISS141</strain>
    </source>
</reference>